<evidence type="ECO:0000256" key="1">
    <source>
        <dbReference type="ARBA" id="ARBA00009437"/>
    </source>
</evidence>
<dbReference type="SUPFAM" id="SSF53850">
    <property type="entry name" value="Periplasmic binding protein-like II"/>
    <property type="match status" value="1"/>
</dbReference>
<organism evidence="6 7">
    <name type="scientific">Frankia nepalensis</name>
    <dbReference type="NCBI Taxonomy" id="1836974"/>
    <lineage>
        <taxon>Bacteria</taxon>
        <taxon>Bacillati</taxon>
        <taxon>Actinomycetota</taxon>
        <taxon>Actinomycetes</taxon>
        <taxon>Frankiales</taxon>
        <taxon>Frankiaceae</taxon>
        <taxon>Frankia</taxon>
    </lineage>
</organism>
<dbReference type="InterPro" id="IPR000847">
    <property type="entry name" value="LysR_HTH_N"/>
</dbReference>
<keyword evidence="4" id="KW-0804">Transcription</keyword>
<proteinExistence type="inferred from homology"/>
<evidence type="ECO:0000256" key="3">
    <source>
        <dbReference type="ARBA" id="ARBA00023125"/>
    </source>
</evidence>
<keyword evidence="7" id="KW-1185">Reference proteome</keyword>
<dbReference type="InterPro" id="IPR036390">
    <property type="entry name" value="WH_DNA-bd_sf"/>
</dbReference>
<dbReference type="Pfam" id="PF00126">
    <property type="entry name" value="HTH_1"/>
    <property type="match status" value="1"/>
</dbReference>
<dbReference type="Pfam" id="PF03466">
    <property type="entry name" value="LysR_substrate"/>
    <property type="match status" value="1"/>
</dbReference>
<dbReference type="GO" id="GO:0032993">
    <property type="term" value="C:protein-DNA complex"/>
    <property type="evidence" value="ECO:0007669"/>
    <property type="project" value="TreeGrafter"/>
</dbReference>
<dbReference type="Gene3D" id="1.10.10.10">
    <property type="entry name" value="Winged helix-like DNA-binding domain superfamily/Winged helix DNA-binding domain"/>
    <property type="match status" value="1"/>
</dbReference>
<reference evidence="6" key="1">
    <citation type="submission" date="2020-12" db="EMBL/GenBank/DDBJ databases">
        <title>Genomic characterization of non-nitrogen-fixing Frankia strains.</title>
        <authorList>
            <person name="Carlos-Shanley C."/>
            <person name="Guerra T."/>
            <person name="Hahn D."/>
        </authorList>
    </citation>
    <scope>NUCLEOTIDE SEQUENCE</scope>
    <source>
        <strain evidence="6">CN6</strain>
    </source>
</reference>
<dbReference type="PANTHER" id="PTHR30346">
    <property type="entry name" value="TRANSCRIPTIONAL DUAL REGULATOR HCAR-RELATED"/>
    <property type="match status" value="1"/>
</dbReference>
<dbReference type="InterPro" id="IPR036388">
    <property type="entry name" value="WH-like_DNA-bd_sf"/>
</dbReference>
<keyword evidence="3" id="KW-0238">DNA-binding</keyword>
<dbReference type="SUPFAM" id="SSF46785">
    <property type="entry name" value="Winged helix' DNA-binding domain"/>
    <property type="match status" value="1"/>
</dbReference>
<comment type="similarity">
    <text evidence="1">Belongs to the LysR transcriptional regulatory family.</text>
</comment>
<dbReference type="Gene3D" id="3.40.190.290">
    <property type="match status" value="1"/>
</dbReference>
<name>A0A937RDE4_9ACTN</name>
<accession>A0A937RDE4</accession>
<evidence type="ECO:0000256" key="2">
    <source>
        <dbReference type="ARBA" id="ARBA00023015"/>
    </source>
</evidence>
<evidence type="ECO:0000313" key="7">
    <source>
        <dbReference type="Proteomes" id="UP000604475"/>
    </source>
</evidence>
<protein>
    <submittedName>
        <fullName evidence="6">LysR family transcriptional regulator</fullName>
    </submittedName>
</protein>
<evidence type="ECO:0000259" key="5">
    <source>
        <dbReference type="PROSITE" id="PS50931"/>
    </source>
</evidence>
<feature type="domain" description="HTH lysR-type" evidence="5">
    <location>
        <begin position="1"/>
        <end position="54"/>
    </location>
</feature>
<gene>
    <name evidence="6" type="ORF">I7412_07100</name>
</gene>
<keyword evidence="2" id="KW-0805">Transcription regulation</keyword>
<dbReference type="EMBL" id="JAEACQ010000153">
    <property type="protein sequence ID" value="MBL7626935.1"/>
    <property type="molecule type" value="Genomic_DNA"/>
</dbReference>
<dbReference type="PANTHER" id="PTHR30346:SF29">
    <property type="entry name" value="LYSR SUBSTRATE-BINDING"/>
    <property type="match status" value="1"/>
</dbReference>
<dbReference type="GO" id="GO:0003700">
    <property type="term" value="F:DNA-binding transcription factor activity"/>
    <property type="evidence" value="ECO:0007669"/>
    <property type="project" value="InterPro"/>
</dbReference>
<evidence type="ECO:0000313" key="6">
    <source>
        <dbReference type="EMBL" id="MBL7626935.1"/>
    </source>
</evidence>
<dbReference type="Proteomes" id="UP000604475">
    <property type="component" value="Unassembled WGS sequence"/>
</dbReference>
<dbReference type="PROSITE" id="PS50931">
    <property type="entry name" value="HTH_LYSR"/>
    <property type="match status" value="1"/>
</dbReference>
<sequence length="292" mass="29510">MLLRTFTTVARAGSFSVAARELGYTQSAVSQQIAALEASLGGVALLTRRPVTPTSAGTRLLEHAEPLLLRAAAARADVLRAAGGPPDHLRVAACPLAMPRLAAAFARATAAMPRLDVTISVVARDEVATAVARGACELGLAVGLAVPGDPLRLPDTGPLRAVGIATEPVCVALPADHPLAGRAGLRLADLDAARWLDAPDAAAPAADLRRATGAEDLIHCARYLGTDLAGLVALVAVGAGLTLLPAWAVADHPAVAAVPVTAPQIEYRTELLSGVTADNGSAGRALAAFLGA</sequence>
<evidence type="ECO:0000256" key="4">
    <source>
        <dbReference type="ARBA" id="ARBA00023163"/>
    </source>
</evidence>
<dbReference type="GO" id="GO:0003677">
    <property type="term" value="F:DNA binding"/>
    <property type="evidence" value="ECO:0007669"/>
    <property type="project" value="UniProtKB-KW"/>
</dbReference>
<dbReference type="InterPro" id="IPR005119">
    <property type="entry name" value="LysR_subst-bd"/>
</dbReference>
<comment type="caution">
    <text evidence="6">The sequence shown here is derived from an EMBL/GenBank/DDBJ whole genome shotgun (WGS) entry which is preliminary data.</text>
</comment>
<dbReference type="AlphaFoldDB" id="A0A937RDE4"/>